<evidence type="ECO:0000313" key="5">
    <source>
        <dbReference type="EMBL" id="CAF0938634.1"/>
    </source>
</evidence>
<accession>A0A814C779</accession>
<feature type="transmembrane region" description="Helical" evidence="4">
    <location>
        <begin position="50"/>
        <end position="78"/>
    </location>
</feature>
<keyword evidence="4" id="KW-0812">Transmembrane</keyword>
<keyword evidence="1" id="KW-0732">Signal</keyword>
<dbReference type="Pfam" id="PF13517">
    <property type="entry name" value="FG-GAP_3"/>
    <property type="match status" value="13"/>
</dbReference>
<protein>
    <submittedName>
        <fullName evidence="5">Uncharacterized protein</fullName>
    </submittedName>
</protein>
<dbReference type="PANTHER" id="PTHR46580">
    <property type="entry name" value="SENSOR KINASE-RELATED"/>
    <property type="match status" value="1"/>
</dbReference>
<dbReference type="PANTHER" id="PTHR46580:SF4">
    <property type="entry name" value="ATP_GTP-BINDING PROTEIN"/>
    <property type="match status" value="1"/>
</dbReference>
<evidence type="ECO:0000256" key="4">
    <source>
        <dbReference type="SAM" id="Phobius"/>
    </source>
</evidence>
<dbReference type="EMBL" id="CAJNOR010000524">
    <property type="protein sequence ID" value="CAF0938634.1"/>
    <property type="molecule type" value="Genomic_DNA"/>
</dbReference>
<evidence type="ECO:0000256" key="2">
    <source>
        <dbReference type="ARBA" id="ARBA00022737"/>
    </source>
</evidence>
<organism evidence="5 6">
    <name type="scientific">Adineta ricciae</name>
    <name type="common">Rotifer</name>
    <dbReference type="NCBI Taxonomy" id="249248"/>
    <lineage>
        <taxon>Eukaryota</taxon>
        <taxon>Metazoa</taxon>
        <taxon>Spiralia</taxon>
        <taxon>Gnathifera</taxon>
        <taxon>Rotifera</taxon>
        <taxon>Eurotatoria</taxon>
        <taxon>Bdelloidea</taxon>
        <taxon>Adinetida</taxon>
        <taxon>Adinetidae</taxon>
        <taxon>Adineta</taxon>
    </lineage>
</organism>
<dbReference type="SMART" id="SM00191">
    <property type="entry name" value="Int_alpha"/>
    <property type="match status" value="10"/>
</dbReference>
<keyword evidence="4" id="KW-0472">Membrane</keyword>
<dbReference type="InterPro" id="IPR028994">
    <property type="entry name" value="Integrin_alpha_N"/>
</dbReference>
<dbReference type="Gene3D" id="2.30.30.100">
    <property type="match status" value="1"/>
</dbReference>
<keyword evidence="6" id="KW-1185">Reference proteome</keyword>
<keyword evidence="2" id="KW-0677">Repeat</keyword>
<comment type="caution">
    <text evidence="5">The sequence shown here is derived from an EMBL/GenBank/DDBJ whole genome shotgun (WGS) entry which is preliminary data.</text>
</comment>
<dbReference type="Proteomes" id="UP000663828">
    <property type="component" value="Unassembled WGS sequence"/>
</dbReference>
<dbReference type="InterPro" id="IPR013517">
    <property type="entry name" value="FG-GAP"/>
</dbReference>
<dbReference type="Gene3D" id="2.130.10.130">
    <property type="entry name" value="Integrin alpha, N-terminal"/>
    <property type="match status" value="10"/>
</dbReference>
<dbReference type="InterPro" id="IPR013519">
    <property type="entry name" value="Int_alpha_beta-p"/>
</dbReference>
<dbReference type="SUPFAM" id="SSF69318">
    <property type="entry name" value="Integrin alpha N-terminal domain"/>
    <property type="match status" value="7"/>
</dbReference>
<gene>
    <name evidence="5" type="ORF">XAT740_LOCUS9990</name>
</gene>
<evidence type="ECO:0000256" key="1">
    <source>
        <dbReference type="ARBA" id="ARBA00022729"/>
    </source>
</evidence>
<reference evidence="5" key="1">
    <citation type="submission" date="2021-02" db="EMBL/GenBank/DDBJ databases">
        <authorList>
            <person name="Nowell W R."/>
        </authorList>
    </citation>
    <scope>NUCLEOTIDE SEQUENCE</scope>
</reference>
<keyword evidence="4" id="KW-1133">Transmembrane helix</keyword>
<name>A0A814C779_ADIRI</name>
<evidence type="ECO:0000313" key="6">
    <source>
        <dbReference type="Proteomes" id="UP000663828"/>
    </source>
</evidence>
<sequence length="1873" mass="202761">MDVETLFLNDMPHITSDTIPTEKVVNIDKDDDDDDDVLTKPVNNSSCLPCLPFSIGLTFLFAIFTALSMLTGILIVYYKIPKPSGKTCLTVLKAEARSLISAESRPLALTVADLNKDGFSDVIVANSGTNTIGIFFRKDQHSFAEQITYSTGVGSIPYAVITNDFNNDQQLDLAVANYGHNNIGVFLGTTNATFPSQTTFSIGPSRPLAISGGDFNNDAFIDLAVVTYGTNNVYIYLGNGRGHFVEALALSTGFDSIPYALAVTDLDNDDQLDIVVANYGTNNVAIFFGRRNVSFEREILIDTGVKSQPYSIAVNDLNDDNYMDIVVICSGTNSVDIMLNIGNRSFATLEKYFTGNNSFPVSLAIADFDQDNKLDIVVVNYAAGNIVILFNRGNGLFTEPATFFTSSDYYPKSIAISDFNLDSYVDMAIVEYDHNYLDVVLTHREYSFFGQRTYRTTGIDSEPVSVFLADFDNDDQLDMVVANYWLNNIAVFLKYDGYDFLIQQTYYVGDGYTPYAVTSADFNNDNRADIAVANYWGYNMGIFLNIGNGSFSGQRTYSTGSTVQPCGIATGDFNNDNWMDVVVVNCVTNNIGIFINTGNGNFARQVTYSTGSDSWPMAVIVDDFNDDRCLDVAVANNGANSIGIFSGYGNGTFASQLTYGTGTNSAPQSLASGDIDGDNLTDIVVANYLSSNVVVLRGYGNGSFELQSTLSAGSSAGPQSLVLADIDNDHLLDVILVSYLADNLGVFLGRSDGNFSTQITYSTGLGSLPYSVVVGDINKDGQLDAVVANYGTSCAGIFIGYENGSFATQKIYSTRGDANPWKMSVADVNYDNRLDVIVVNYASNYIDIFLANNNGTFYKSMTYSTGSNSAPNSITVADLNGDNLLDMVIANYGTNNVGIFIGYKNGTFSNQITYSTDSSSTPRYVAVDDLNNDTYPDLAVANYGTSTIGLFFGFGDGTFADQKTFPTAPSSGPQYIIISDFNNDNRLDMAVLYTWTDNIDIFFGYGNGTFSNQVSYPFAVGSRPYSMTAGDVNHDNQVDLVVTIYYSRVVVVMIGQKDGTFITSATYSTGSNSRPYSVVVGDWNRDNNTDIAVANCNSNNVLTLEGNGDGTFGNSATYSTGDISCPEWIDFGDFNNDSLLDLVVANYAGNTLGIFLGFSYIKAVRENTYSTGSSPRPRVVNLGDFNHDDKLDVAIANYQLGDVGILLGHPNGSYPIQNVYPIDDFSFPTSLAIGYLNNDSYLDICVANSGTESVAILYGNGNGSFVNLSLLPTGLGSVPRSLIVNDFNNDKLQDIVVVNAGIDNVFAFLKYDTGSLRRQTSIKTGNNTTPRSISVADFNKDGRLDFVILNSGNNNFGISLGLGNGTFSTQMIYSTGQNSNPWSLRAHDIDQDDCLDIIVTNSWSDTIGIFLGLCDGTFSTQTSFYTAYNSGPEAFAIADFDNDTQWDVVVCLEFIGEISILYGYQNSTFSSPVFYTIGTYTYPSGVAVADLNYDNHLDMVVISYGTSNLEIFYGRGNRTFDDPVFYTTGNSSNPSSVVLIDLDKDGNMDIIVANSGANNICVFYGRSDGMTYDQEFFATGAGSTPYQIVVCDINNDKRLDIIVTNYGSNNIGVLLSCQNRSFFDQLIYSTGDYSQPRSIALGDFNVDGHLDAIVANFGTDSAGIFLGYANYDFLGAPASSTGSSSQPNSIAAADFNNDNQLDIIVANNGTNNVLILFGTGYGTFTNPVSYPTGTDSHPCWVAVADLNQDKLWDFVVANSGTDNIGVFLANSTGLFSSQVTYPTGSRSRPYSVTVLDFNNDTRLDIAVASYGANNVGIFYGYGNGSFMDQEIFPTGFNSHPYALTFGDVNNDNLTDVIVTNNGYGNIDILMKTC</sequence>
<proteinExistence type="predicted"/>
<evidence type="ECO:0000256" key="3">
    <source>
        <dbReference type="ARBA" id="ARBA00023180"/>
    </source>
</evidence>
<keyword evidence="3" id="KW-0325">Glycoprotein</keyword>